<evidence type="ECO:0000313" key="7">
    <source>
        <dbReference type="WBParaSite" id="nRc.2.0.1.t12971-RA"/>
    </source>
</evidence>
<feature type="domain" description="EGF-like" evidence="5">
    <location>
        <begin position="198"/>
        <end position="234"/>
    </location>
</feature>
<sequence length="371" mass="40967">MAELVSFMILIVLCVPISRATYSCSVNSTTFWYMTSAKNGDAYSMANVSAGLCYGNFSNGASANSSEASKICRAINGHLAVAYTLDELYTLYNFTSKVNASLSLSLSGISYTLPIIKFPFWIGLRRNESNLSIVYWKDECRNPMYRSGLFSLRDIIGNNKSYSLDVDGYESYDAGSVLPYFLCRKNSSYTTYTFFVVDFNKCGSNPCLNGGLCVNYGQCFYCNCSLNFSGDFCQFGISSSYYNNAECGTNVTLNSNFLTINSTTMENNMIYSNPNTMSISPTINNSITAPASAISTIRVRTWQVHYLMTTMQPATNATTGDVTTKKIFNAYNLSKVTWFAMGLAAFLALVVFIVVCNCICGPPQPKYEPFT</sequence>
<evidence type="ECO:0000313" key="6">
    <source>
        <dbReference type="Proteomes" id="UP000887565"/>
    </source>
</evidence>
<feature type="transmembrane region" description="Helical" evidence="3">
    <location>
        <begin position="338"/>
        <end position="360"/>
    </location>
</feature>
<name>A0A915IFK9_ROMCU</name>
<dbReference type="AlphaFoldDB" id="A0A915IFK9"/>
<dbReference type="InterPro" id="IPR016186">
    <property type="entry name" value="C-type_lectin-like/link_sf"/>
</dbReference>
<organism evidence="6 7">
    <name type="scientific">Romanomermis culicivorax</name>
    <name type="common">Nematode worm</name>
    <dbReference type="NCBI Taxonomy" id="13658"/>
    <lineage>
        <taxon>Eukaryota</taxon>
        <taxon>Metazoa</taxon>
        <taxon>Ecdysozoa</taxon>
        <taxon>Nematoda</taxon>
        <taxon>Enoplea</taxon>
        <taxon>Dorylaimia</taxon>
        <taxon>Mermithida</taxon>
        <taxon>Mermithoidea</taxon>
        <taxon>Mermithidae</taxon>
        <taxon>Romanomermis</taxon>
    </lineage>
</organism>
<dbReference type="SUPFAM" id="SSF56436">
    <property type="entry name" value="C-type lectin-like"/>
    <property type="match status" value="1"/>
</dbReference>
<comment type="caution">
    <text evidence="2">Lacks conserved residue(s) required for the propagation of feature annotation.</text>
</comment>
<keyword evidence="3" id="KW-0472">Membrane</keyword>
<dbReference type="PROSITE" id="PS00010">
    <property type="entry name" value="ASX_HYDROXYL"/>
    <property type="match status" value="1"/>
</dbReference>
<dbReference type="PROSITE" id="PS50026">
    <property type="entry name" value="EGF_3"/>
    <property type="match status" value="1"/>
</dbReference>
<accession>A0A915IFK9</accession>
<dbReference type="InterPro" id="IPR000742">
    <property type="entry name" value="EGF"/>
</dbReference>
<dbReference type="CDD" id="cd00037">
    <property type="entry name" value="CLECT"/>
    <property type="match status" value="1"/>
</dbReference>
<dbReference type="InterPro" id="IPR000152">
    <property type="entry name" value="EGF-type_Asp/Asn_hydroxyl_site"/>
</dbReference>
<reference evidence="7" key="1">
    <citation type="submission" date="2022-11" db="UniProtKB">
        <authorList>
            <consortium name="WormBaseParasite"/>
        </authorList>
    </citation>
    <scope>IDENTIFICATION</scope>
</reference>
<dbReference type="PROSITE" id="PS00022">
    <property type="entry name" value="EGF_1"/>
    <property type="match status" value="1"/>
</dbReference>
<keyword evidence="6" id="KW-1185">Reference proteome</keyword>
<keyword evidence="3" id="KW-0812">Transmembrane</keyword>
<protein>
    <submittedName>
        <fullName evidence="7">EGF-like domain-containing protein</fullName>
    </submittedName>
</protein>
<dbReference type="WBParaSite" id="nRc.2.0.1.t12971-RA">
    <property type="protein sequence ID" value="nRc.2.0.1.t12971-RA"/>
    <property type="gene ID" value="nRc.2.0.1.g12971"/>
</dbReference>
<evidence type="ECO:0000256" key="4">
    <source>
        <dbReference type="SAM" id="SignalP"/>
    </source>
</evidence>
<proteinExistence type="predicted"/>
<evidence type="ECO:0000259" key="5">
    <source>
        <dbReference type="PROSITE" id="PS50026"/>
    </source>
</evidence>
<feature type="disulfide bond" evidence="2">
    <location>
        <begin position="224"/>
        <end position="233"/>
    </location>
</feature>
<dbReference type="CDD" id="cd00054">
    <property type="entry name" value="EGF_CA"/>
    <property type="match status" value="1"/>
</dbReference>
<evidence type="ECO:0000256" key="1">
    <source>
        <dbReference type="ARBA" id="ARBA00023157"/>
    </source>
</evidence>
<feature type="signal peptide" evidence="4">
    <location>
        <begin position="1"/>
        <end position="20"/>
    </location>
</feature>
<dbReference type="Gene3D" id="3.10.100.10">
    <property type="entry name" value="Mannose-Binding Protein A, subunit A"/>
    <property type="match status" value="1"/>
</dbReference>
<evidence type="ECO:0000256" key="2">
    <source>
        <dbReference type="PROSITE-ProRule" id="PRU00076"/>
    </source>
</evidence>
<dbReference type="SUPFAM" id="SSF57196">
    <property type="entry name" value="EGF/Laminin"/>
    <property type="match status" value="1"/>
</dbReference>
<keyword evidence="3" id="KW-1133">Transmembrane helix</keyword>
<feature type="chain" id="PRO_5037112560" evidence="4">
    <location>
        <begin position="21"/>
        <end position="371"/>
    </location>
</feature>
<dbReference type="Gene3D" id="2.10.25.10">
    <property type="entry name" value="Laminin"/>
    <property type="match status" value="1"/>
</dbReference>
<dbReference type="InterPro" id="IPR016187">
    <property type="entry name" value="CTDL_fold"/>
</dbReference>
<keyword evidence="1 2" id="KW-1015">Disulfide bond</keyword>
<keyword evidence="4" id="KW-0732">Signal</keyword>
<evidence type="ECO:0000256" key="3">
    <source>
        <dbReference type="SAM" id="Phobius"/>
    </source>
</evidence>
<keyword evidence="2" id="KW-0245">EGF-like domain</keyword>
<dbReference type="Proteomes" id="UP000887565">
    <property type="component" value="Unplaced"/>
</dbReference>